<name>A0A2S4UN69_9BASI</name>
<evidence type="ECO:0000313" key="1">
    <source>
        <dbReference type="EMBL" id="POV98753.1"/>
    </source>
</evidence>
<protein>
    <submittedName>
        <fullName evidence="1">Uncharacterized protein</fullName>
    </submittedName>
</protein>
<dbReference type="Proteomes" id="UP000238274">
    <property type="component" value="Unassembled WGS sequence"/>
</dbReference>
<comment type="caution">
    <text evidence="1">The sequence shown here is derived from an EMBL/GenBank/DDBJ whole genome shotgun (WGS) entry which is preliminary data.</text>
</comment>
<evidence type="ECO:0000313" key="2">
    <source>
        <dbReference type="Proteomes" id="UP000238274"/>
    </source>
</evidence>
<reference evidence="2" key="2">
    <citation type="journal article" date="2018" name="BMC Genomics">
        <title>Genomic insights into host adaptation between the wheat stripe rust pathogen (Puccinia striiformis f. sp. tritici) and the barley stripe rust pathogen (Puccinia striiformis f. sp. hordei).</title>
        <authorList>
            <person name="Xia C."/>
            <person name="Wang M."/>
            <person name="Yin C."/>
            <person name="Cornejo O.E."/>
            <person name="Hulbert S.H."/>
            <person name="Chen X."/>
        </authorList>
    </citation>
    <scope>NUCLEOTIDE SEQUENCE [LARGE SCALE GENOMIC DNA]</scope>
    <source>
        <strain evidence="2">93TX-2</strain>
    </source>
</reference>
<keyword evidence="2" id="KW-1185">Reference proteome</keyword>
<dbReference type="VEuPathDB" id="FungiDB:PSHT_13885"/>
<dbReference type="AlphaFoldDB" id="A0A2S4UN69"/>
<reference evidence="1 2" key="1">
    <citation type="submission" date="2017-12" db="EMBL/GenBank/DDBJ databases">
        <title>Gene loss provides genomic basis for host adaptation in cereal stripe rust fungi.</title>
        <authorList>
            <person name="Xia C."/>
        </authorList>
    </citation>
    <scope>NUCLEOTIDE SEQUENCE [LARGE SCALE GENOMIC DNA]</scope>
    <source>
        <strain evidence="1 2">93TX-2</strain>
    </source>
</reference>
<reference evidence="2" key="3">
    <citation type="journal article" date="2018" name="Mol. Plant Microbe Interact.">
        <title>Genome sequence resources for the wheat stripe rust pathogen (Puccinia striiformis f. sp. tritici) and the barley stripe rust pathogen (Puccinia striiformis f. sp. hordei).</title>
        <authorList>
            <person name="Xia C."/>
            <person name="Wang M."/>
            <person name="Yin C."/>
            <person name="Cornejo O.E."/>
            <person name="Hulbert S.H."/>
            <person name="Chen X."/>
        </authorList>
    </citation>
    <scope>NUCLEOTIDE SEQUENCE [LARGE SCALE GENOMIC DNA]</scope>
    <source>
        <strain evidence="2">93TX-2</strain>
    </source>
</reference>
<dbReference type="EMBL" id="PKSM01000290">
    <property type="protein sequence ID" value="POV98753.1"/>
    <property type="molecule type" value="Genomic_DNA"/>
</dbReference>
<dbReference type="VEuPathDB" id="FungiDB:PSTT_17013"/>
<dbReference type="OrthoDB" id="1413353at2759"/>
<accession>A0A2S4UN69</accession>
<organism evidence="1 2">
    <name type="scientific">Puccinia striiformis</name>
    <dbReference type="NCBI Taxonomy" id="27350"/>
    <lineage>
        <taxon>Eukaryota</taxon>
        <taxon>Fungi</taxon>
        <taxon>Dikarya</taxon>
        <taxon>Basidiomycota</taxon>
        <taxon>Pucciniomycotina</taxon>
        <taxon>Pucciniomycetes</taxon>
        <taxon>Pucciniales</taxon>
        <taxon>Pucciniaceae</taxon>
        <taxon>Puccinia</taxon>
    </lineage>
</organism>
<gene>
    <name evidence="1" type="ORF">PSHT_13885</name>
</gene>
<sequence length="124" mass="13867">MNRIIESLEESSKSPITTSQWLNKMNHGQIIANTYRRPIIFISNECSNTFLPLRLGPSVKLGCEPVYLLHVNGNHWVLANVEGKDGVKPIPPPVLASRVTSKTAKNWLSHLKEGLALYIKDFSS</sequence>
<proteinExistence type="predicted"/>